<organism evidence="5 6">
    <name type="scientific">Chromobacterium haemolyticum</name>
    <dbReference type="NCBI Taxonomy" id="394935"/>
    <lineage>
        <taxon>Bacteria</taxon>
        <taxon>Pseudomonadati</taxon>
        <taxon>Pseudomonadota</taxon>
        <taxon>Betaproteobacteria</taxon>
        <taxon>Neisseriales</taxon>
        <taxon>Chromobacteriaceae</taxon>
        <taxon>Chromobacterium</taxon>
    </lineage>
</organism>
<name>A0A1W0CGG6_9NEIS</name>
<dbReference type="Proteomes" id="UP000192721">
    <property type="component" value="Unassembled WGS sequence"/>
</dbReference>
<keyword evidence="1" id="KW-0805">Transcription regulation</keyword>
<dbReference type="Pfam" id="PF01047">
    <property type="entry name" value="MarR"/>
    <property type="match status" value="1"/>
</dbReference>
<feature type="domain" description="HTH marR-type" evidence="4">
    <location>
        <begin position="5"/>
        <end position="134"/>
    </location>
</feature>
<dbReference type="InterPro" id="IPR000835">
    <property type="entry name" value="HTH_MarR-typ"/>
</dbReference>
<evidence type="ECO:0000313" key="5">
    <source>
        <dbReference type="EMBL" id="OQS33823.1"/>
    </source>
</evidence>
<accession>A0A1W0CGG6</accession>
<dbReference type="GO" id="GO:0003700">
    <property type="term" value="F:DNA-binding transcription factor activity"/>
    <property type="evidence" value="ECO:0007669"/>
    <property type="project" value="InterPro"/>
</dbReference>
<keyword evidence="3" id="KW-0804">Transcription</keyword>
<dbReference type="SUPFAM" id="SSF46785">
    <property type="entry name" value="Winged helix' DNA-binding domain"/>
    <property type="match status" value="1"/>
</dbReference>
<dbReference type="SMART" id="SM00347">
    <property type="entry name" value="HTH_MARR"/>
    <property type="match status" value="1"/>
</dbReference>
<protein>
    <recommendedName>
        <fullName evidence="4">HTH marR-type domain-containing protein</fullName>
    </recommendedName>
</protein>
<dbReference type="Gene3D" id="1.10.10.10">
    <property type="entry name" value="Winged helix-like DNA-binding domain superfamily/Winged helix DNA-binding domain"/>
    <property type="match status" value="1"/>
</dbReference>
<dbReference type="GO" id="GO:0006950">
    <property type="term" value="P:response to stress"/>
    <property type="evidence" value="ECO:0007669"/>
    <property type="project" value="TreeGrafter"/>
</dbReference>
<dbReference type="GO" id="GO:0003677">
    <property type="term" value="F:DNA binding"/>
    <property type="evidence" value="ECO:0007669"/>
    <property type="project" value="UniProtKB-KW"/>
</dbReference>
<comment type="caution">
    <text evidence="5">The sequence shown here is derived from an EMBL/GenBank/DDBJ whole genome shotgun (WGS) entry which is preliminary data.</text>
</comment>
<evidence type="ECO:0000259" key="4">
    <source>
        <dbReference type="PROSITE" id="PS50995"/>
    </source>
</evidence>
<dbReference type="InterPro" id="IPR039422">
    <property type="entry name" value="MarR/SlyA-like"/>
</dbReference>
<keyword evidence="2" id="KW-0238">DNA-binding</keyword>
<evidence type="ECO:0000256" key="2">
    <source>
        <dbReference type="ARBA" id="ARBA00023125"/>
    </source>
</evidence>
<dbReference type="AlphaFoldDB" id="A0A1W0CGG6"/>
<evidence type="ECO:0000256" key="3">
    <source>
        <dbReference type="ARBA" id="ARBA00023163"/>
    </source>
</evidence>
<dbReference type="PANTHER" id="PTHR33164:SF64">
    <property type="entry name" value="TRANSCRIPTIONAL REGULATOR SLYA"/>
    <property type="match status" value="1"/>
</dbReference>
<reference evidence="5 6" key="1">
    <citation type="submission" date="2017-02" db="EMBL/GenBank/DDBJ databases">
        <title>Chromobacterium haemolyticum H5244.</title>
        <authorList>
            <person name="Gulvik C.A."/>
        </authorList>
    </citation>
    <scope>NUCLEOTIDE SEQUENCE [LARGE SCALE GENOMIC DNA]</scope>
    <source>
        <strain evidence="5 6">H5244</strain>
    </source>
</reference>
<sequence>MTERAPNLLQQIGRTGRAMYAAFEQQVGYPLPRWRILAALTDLEQATQKQLATRLMMDPSALTRQLKGMEEEELVRRITDPADNRQTLVTLAPAGQALIEAVQPKREAFFRHALADIPASQMETTLEVLHRLEQRFRGQD</sequence>
<dbReference type="PRINTS" id="PR00598">
    <property type="entry name" value="HTHMARR"/>
</dbReference>
<dbReference type="PROSITE" id="PS50995">
    <property type="entry name" value="HTH_MARR_2"/>
    <property type="match status" value="1"/>
</dbReference>
<gene>
    <name evidence="5" type="ORF">B0T45_19780</name>
</gene>
<dbReference type="InterPro" id="IPR036390">
    <property type="entry name" value="WH_DNA-bd_sf"/>
</dbReference>
<dbReference type="InterPro" id="IPR036388">
    <property type="entry name" value="WH-like_DNA-bd_sf"/>
</dbReference>
<proteinExistence type="predicted"/>
<evidence type="ECO:0000256" key="1">
    <source>
        <dbReference type="ARBA" id="ARBA00023015"/>
    </source>
</evidence>
<dbReference type="PANTHER" id="PTHR33164">
    <property type="entry name" value="TRANSCRIPTIONAL REGULATOR, MARR FAMILY"/>
    <property type="match status" value="1"/>
</dbReference>
<evidence type="ECO:0000313" key="6">
    <source>
        <dbReference type="Proteomes" id="UP000192721"/>
    </source>
</evidence>
<dbReference type="EMBL" id="MUKV01000036">
    <property type="protein sequence ID" value="OQS33823.1"/>
    <property type="molecule type" value="Genomic_DNA"/>
</dbReference>
<dbReference type="RefSeq" id="WP_081556661.1">
    <property type="nucleotide sequence ID" value="NZ_MUKV01000036.1"/>
</dbReference>